<reference evidence="2 3" key="2">
    <citation type="submission" date="2018-11" db="EMBL/GenBank/DDBJ databases">
        <authorList>
            <consortium name="Pathogen Informatics"/>
        </authorList>
    </citation>
    <scope>NUCLEOTIDE SEQUENCE [LARGE SCALE GENOMIC DNA]</scope>
</reference>
<keyword evidence="3" id="KW-1185">Reference proteome</keyword>
<keyword evidence="1" id="KW-1133">Transmembrane helix</keyword>
<keyword evidence="1" id="KW-0472">Membrane</keyword>
<evidence type="ECO:0000313" key="2">
    <source>
        <dbReference type="EMBL" id="VDN07744.1"/>
    </source>
</evidence>
<gene>
    <name evidence="2" type="ORF">TCLT_LOCUS10071</name>
</gene>
<evidence type="ECO:0000313" key="4">
    <source>
        <dbReference type="WBParaSite" id="TCLT_0001008201-mRNA-1"/>
    </source>
</evidence>
<protein>
    <submittedName>
        <fullName evidence="4">BZIP domain-containing protein</fullName>
    </submittedName>
</protein>
<dbReference type="Proteomes" id="UP000276776">
    <property type="component" value="Unassembled WGS sequence"/>
</dbReference>
<sequence>MQMRNSKLNGHQLNLKNGSVRRSRQLRRCLHEKEKRARMIALKWENYFLRGQIDLIRKELEYLSLIIMLLNKVTNQLLYTNLFANYLTVSVIVFDNLFWIRLCAVRLNEMANSIIGGKDKGTKNSIWNWHSSSSVATHSTVIVA</sequence>
<feature type="transmembrane region" description="Helical" evidence="1">
    <location>
        <begin position="84"/>
        <end position="104"/>
    </location>
</feature>
<organism evidence="4">
    <name type="scientific">Thelazia callipaeda</name>
    <name type="common">Oriental eyeworm</name>
    <name type="synonym">Parasitic nematode</name>
    <dbReference type="NCBI Taxonomy" id="103827"/>
    <lineage>
        <taxon>Eukaryota</taxon>
        <taxon>Metazoa</taxon>
        <taxon>Ecdysozoa</taxon>
        <taxon>Nematoda</taxon>
        <taxon>Chromadorea</taxon>
        <taxon>Rhabditida</taxon>
        <taxon>Spirurina</taxon>
        <taxon>Spiruromorpha</taxon>
        <taxon>Thelazioidea</taxon>
        <taxon>Thelaziidae</taxon>
        <taxon>Thelazia</taxon>
    </lineage>
</organism>
<evidence type="ECO:0000256" key="1">
    <source>
        <dbReference type="SAM" id="Phobius"/>
    </source>
</evidence>
<dbReference type="OrthoDB" id="6022300at2759"/>
<proteinExistence type="predicted"/>
<accession>A0A0N5DA95</accession>
<evidence type="ECO:0000313" key="3">
    <source>
        <dbReference type="Proteomes" id="UP000276776"/>
    </source>
</evidence>
<name>A0A0N5DA95_THECL</name>
<reference evidence="4" key="1">
    <citation type="submission" date="2017-02" db="UniProtKB">
        <authorList>
            <consortium name="WormBaseParasite"/>
        </authorList>
    </citation>
    <scope>IDENTIFICATION</scope>
</reference>
<keyword evidence="1" id="KW-0812">Transmembrane</keyword>
<dbReference type="AlphaFoldDB" id="A0A0N5DA95"/>
<dbReference type="WBParaSite" id="TCLT_0001008201-mRNA-1">
    <property type="protein sequence ID" value="TCLT_0001008201-mRNA-1"/>
    <property type="gene ID" value="TCLT_0001008201"/>
</dbReference>
<dbReference type="EMBL" id="UYYF01004962">
    <property type="protein sequence ID" value="VDN07744.1"/>
    <property type="molecule type" value="Genomic_DNA"/>
</dbReference>